<comment type="caution">
    <text evidence="3">The sequence shown here is derived from an EMBL/GenBank/DDBJ whole genome shotgun (WGS) entry which is preliminary data.</text>
</comment>
<accession>A0A812IFJ9</accession>
<keyword evidence="4" id="KW-1185">Reference proteome</keyword>
<proteinExistence type="predicted"/>
<dbReference type="GO" id="GO:0005634">
    <property type="term" value="C:nucleus"/>
    <property type="evidence" value="ECO:0007669"/>
    <property type="project" value="TreeGrafter"/>
</dbReference>
<protein>
    <recommendedName>
        <fullName evidence="2">Thioredoxin domain-containing protein</fullName>
    </recommendedName>
</protein>
<dbReference type="SUPFAM" id="SSF52833">
    <property type="entry name" value="Thioredoxin-like"/>
    <property type="match status" value="1"/>
</dbReference>
<evidence type="ECO:0000313" key="4">
    <source>
        <dbReference type="Proteomes" id="UP000604046"/>
    </source>
</evidence>
<dbReference type="PROSITE" id="PS51352">
    <property type="entry name" value="THIOREDOXIN_2"/>
    <property type="match status" value="1"/>
</dbReference>
<feature type="region of interest" description="Disordered" evidence="1">
    <location>
        <begin position="66"/>
        <end position="94"/>
    </location>
</feature>
<evidence type="ECO:0000259" key="2">
    <source>
        <dbReference type="PROSITE" id="PS51352"/>
    </source>
</evidence>
<dbReference type="PANTHER" id="PTHR46472:SF1">
    <property type="entry name" value="NUCLEOREDOXIN"/>
    <property type="match status" value="1"/>
</dbReference>
<name>A0A812IFJ9_9DINO</name>
<dbReference type="Pfam" id="PF13905">
    <property type="entry name" value="Thioredoxin_8"/>
    <property type="match status" value="1"/>
</dbReference>
<dbReference type="PANTHER" id="PTHR46472">
    <property type="entry name" value="NUCLEOREDOXIN"/>
    <property type="match status" value="1"/>
</dbReference>
<evidence type="ECO:0000313" key="3">
    <source>
        <dbReference type="EMBL" id="CAE7031032.1"/>
    </source>
</evidence>
<gene>
    <name evidence="3" type="ORF">SNAT2548_LOCUS3742</name>
</gene>
<dbReference type="EMBL" id="CAJNDS010000227">
    <property type="protein sequence ID" value="CAE7031032.1"/>
    <property type="molecule type" value="Genomic_DNA"/>
</dbReference>
<sequence length="299" mass="32906">MSNSGCHSNSTPYKTCKLLKRLVQLLVRQRLMADGSDGTRSDAIEWAKILGDELMVGSRVHIAQAEKPTAGADSTAPKADTDQPAAKDDKPNTVRTSHVITSGLKLLVLYFSGRWCPVCAEFDTVIRDVYAGLKSLEESSDIEVVWIPCDLSEDACKIHLRRIGSLLGALWSPKRLQELSDRWKVSSIPTALVLDARDGRVVTACARRDMEEVHERAVRRGSKDTRNSESYGALMFRWLELLDAQRAALDDGMPLKIDESSDSESSGGSVRSSRNSRASKASSRRNSTNLAQQPAEDES</sequence>
<dbReference type="InterPro" id="IPR012336">
    <property type="entry name" value="Thioredoxin-like_fold"/>
</dbReference>
<feature type="domain" description="Thioredoxin" evidence="2">
    <location>
        <begin position="70"/>
        <end position="223"/>
    </location>
</feature>
<dbReference type="Proteomes" id="UP000604046">
    <property type="component" value="Unassembled WGS sequence"/>
</dbReference>
<feature type="compositionally biased region" description="Basic and acidic residues" evidence="1">
    <location>
        <begin position="79"/>
        <end position="92"/>
    </location>
</feature>
<reference evidence="3" key="1">
    <citation type="submission" date="2021-02" db="EMBL/GenBank/DDBJ databases">
        <authorList>
            <person name="Dougan E. K."/>
            <person name="Rhodes N."/>
            <person name="Thang M."/>
            <person name="Chan C."/>
        </authorList>
    </citation>
    <scope>NUCLEOTIDE SEQUENCE</scope>
</reference>
<feature type="compositionally biased region" description="Low complexity" evidence="1">
    <location>
        <begin position="263"/>
        <end position="287"/>
    </location>
</feature>
<dbReference type="GO" id="GO:0030178">
    <property type="term" value="P:negative regulation of Wnt signaling pathway"/>
    <property type="evidence" value="ECO:0007669"/>
    <property type="project" value="TreeGrafter"/>
</dbReference>
<organism evidence="3 4">
    <name type="scientific">Symbiodinium natans</name>
    <dbReference type="NCBI Taxonomy" id="878477"/>
    <lineage>
        <taxon>Eukaryota</taxon>
        <taxon>Sar</taxon>
        <taxon>Alveolata</taxon>
        <taxon>Dinophyceae</taxon>
        <taxon>Suessiales</taxon>
        <taxon>Symbiodiniaceae</taxon>
        <taxon>Symbiodinium</taxon>
    </lineage>
</organism>
<feature type="region of interest" description="Disordered" evidence="1">
    <location>
        <begin position="255"/>
        <end position="299"/>
    </location>
</feature>
<dbReference type="AlphaFoldDB" id="A0A812IFJ9"/>
<dbReference type="Gene3D" id="3.40.30.10">
    <property type="entry name" value="Glutaredoxin"/>
    <property type="match status" value="1"/>
</dbReference>
<dbReference type="InterPro" id="IPR013766">
    <property type="entry name" value="Thioredoxin_domain"/>
</dbReference>
<dbReference type="GO" id="GO:0004791">
    <property type="term" value="F:thioredoxin-disulfide reductase (NADPH) activity"/>
    <property type="evidence" value="ECO:0007669"/>
    <property type="project" value="TreeGrafter"/>
</dbReference>
<evidence type="ECO:0000256" key="1">
    <source>
        <dbReference type="SAM" id="MobiDB-lite"/>
    </source>
</evidence>
<dbReference type="OrthoDB" id="409136at2759"/>
<dbReference type="InterPro" id="IPR036249">
    <property type="entry name" value="Thioredoxin-like_sf"/>
</dbReference>
<dbReference type="GO" id="GO:0031397">
    <property type="term" value="P:negative regulation of protein ubiquitination"/>
    <property type="evidence" value="ECO:0007669"/>
    <property type="project" value="TreeGrafter"/>
</dbReference>